<protein>
    <recommendedName>
        <fullName evidence="4">Transmembrane protein</fullName>
    </recommendedName>
</protein>
<dbReference type="Proteomes" id="UP000660262">
    <property type="component" value="Unassembled WGS sequence"/>
</dbReference>
<proteinExistence type="predicted"/>
<comment type="caution">
    <text evidence="2">The sequence shown here is derived from an EMBL/GenBank/DDBJ whole genome shotgun (WGS) entry which is preliminary data.</text>
</comment>
<dbReference type="OrthoDB" id="267284at2759"/>
<evidence type="ECO:0000313" key="2">
    <source>
        <dbReference type="EMBL" id="GHP11593.1"/>
    </source>
</evidence>
<evidence type="ECO:0008006" key="4">
    <source>
        <dbReference type="Google" id="ProtNLM"/>
    </source>
</evidence>
<name>A0A830HXX1_9CHLO</name>
<feature type="transmembrane region" description="Helical" evidence="1">
    <location>
        <begin position="197"/>
        <end position="214"/>
    </location>
</feature>
<feature type="transmembrane region" description="Helical" evidence="1">
    <location>
        <begin position="173"/>
        <end position="191"/>
    </location>
</feature>
<organism evidence="2 3">
    <name type="scientific">Pycnococcus provasolii</name>
    <dbReference type="NCBI Taxonomy" id="41880"/>
    <lineage>
        <taxon>Eukaryota</taxon>
        <taxon>Viridiplantae</taxon>
        <taxon>Chlorophyta</taxon>
        <taxon>Pseudoscourfieldiophyceae</taxon>
        <taxon>Pseudoscourfieldiales</taxon>
        <taxon>Pycnococcaceae</taxon>
        <taxon>Pycnococcus</taxon>
    </lineage>
</organism>
<dbReference type="EMBL" id="BNJQ01000035">
    <property type="protein sequence ID" value="GHP11593.1"/>
    <property type="molecule type" value="Genomic_DNA"/>
</dbReference>
<dbReference type="PANTHER" id="PTHR20921">
    <property type="entry name" value="TRANSMEMBRANE PROTEIN 222"/>
    <property type="match status" value="1"/>
</dbReference>
<reference evidence="2" key="1">
    <citation type="submission" date="2020-10" db="EMBL/GenBank/DDBJ databases">
        <title>Unveiling of a novel bifunctional photoreceptor, Dualchrome1, isolated from a cosmopolitan green alga.</title>
        <authorList>
            <person name="Suzuki S."/>
            <person name="Kawachi M."/>
        </authorList>
    </citation>
    <scope>NUCLEOTIDE SEQUENCE</scope>
    <source>
        <strain evidence="2">NIES 2893</strain>
    </source>
</reference>
<feature type="transmembrane region" description="Helical" evidence="1">
    <location>
        <begin position="28"/>
        <end position="52"/>
    </location>
</feature>
<dbReference type="PANTHER" id="PTHR20921:SF0">
    <property type="entry name" value="TRANSMEMBRANE PROTEIN 222"/>
    <property type="match status" value="1"/>
</dbReference>
<dbReference type="Pfam" id="PF05608">
    <property type="entry name" value="RTE1"/>
    <property type="match status" value="1"/>
</dbReference>
<keyword evidence="3" id="KW-1185">Reference proteome</keyword>
<sequence length="223" mass="24599">MPLSPLSGGGNQGKQHAMRKAMLVPRTAVVWCPIPLITWVFPFVGHVGLAYANGATSEFAGDFTVLDNAVGTLMFGRQARYCAVARPNDVPAASWDELVTAWDQQIGKTAVVFSQENYSFITNNCHAMVCHALNAFQRQTGVGLERTAVRDWNVVRLAAHVFFYGRHISVYHAARTWLPWSAFVVACTLWLGPSRFFTGYAAASAFAIAGFVLVDMRRTREPQ</sequence>
<keyword evidence="1" id="KW-0812">Transmembrane</keyword>
<dbReference type="AlphaFoldDB" id="A0A830HXX1"/>
<accession>A0A830HXX1</accession>
<evidence type="ECO:0000313" key="3">
    <source>
        <dbReference type="Proteomes" id="UP000660262"/>
    </source>
</evidence>
<gene>
    <name evidence="2" type="ORF">PPROV_001032100</name>
</gene>
<keyword evidence="1" id="KW-0472">Membrane</keyword>
<keyword evidence="1" id="KW-1133">Transmembrane helix</keyword>
<dbReference type="InterPro" id="IPR008496">
    <property type="entry name" value="TMEM222/RTE1"/>
</dbReference>
<evidence type="ECO:0000256" key="1">
    <source>
        <dbReference type="SAM" id="Phobius"/>
    </source>
</evidence>